<evidence type="ECO:0000256" key="5">
    <source>
        <dbReference type="ARBA" id="ARBA00023136"/>
    </source>
</evidence>
<evidence type="ECO:0000256" key="1">
    <source>
        <dbReference type="ARBA" id="ARBA00004651"/>
    </source>
</evidence>
<dbReference type="InterPro" id="IPR018076">
    <property type="entry name" value="T2SS_GspF_dom"/>
</dbReference>
<comment type="caution">
    <text evidence="8">The sequence shown here is derived from an EMBL/GenBank/DDBJ whole genome shotgun (WGS) entry which is preliminary data.</text>
</comment>
<name>A0A644ZZS3_9ZZZZ</name>
<evidence type="ECO:0000313" key="8">
    <source>
        <dbReference type="EMBL" id="MPM46287.1"/>
    </source>
</evidence>
<feature type="transmembrane region" description="Helical" evidence="6">
    <location>
        <begin position="6"/>
        <end position="26"/>
    </location>
</feature>
<keyword evidence="5 6" id="KW-0472">Membrane</keyword>
<evidence type="ECO:0000259" key="7">
    <source>
        <dbReference type="Pfam" id="PF00482"/>
    </source>
</evidence>
<dbReference type="AlphaFoldDB" id="A0A644ZZS3"/>
<organism evidence="8">
    <name type="scientific">bioreactor metagenome</name>
    <dbReference type="NCBI Taxonomy" id="1076179"/>
    <lineage>
        <taxon>unclassified sequences</taxon>
        <taxon>metagenomes</taxon>
        <taxon>ecological metagenomes</taxon>
    </lineage>
</organism>
<evidence type="ECO:0000256" key="2">
    <source>
        <dbReference type="ARBA" id="ARBA00022475"/>
    </source>
</evidence>
<dbReference type="PANTHER" id="PTHR35007:SF2">
    <property type="entry name" value="PILUS ASSEMBLE PROTEIN"/>
    <property type="match status" value="1"/>
</dbReference>
<dbReference type="PANTHER" id="PTHR35007">
    <property type="entry name" value="INTEGRAL MEMBRANE PROTEIN-RELATED"/>
    <property type="match status" value="1"/>
</dbReference>
<dbReference type="Pfam" id="PF00482">
    <property type="entry name" value="T2SSF"/>
    <property type="match status" value="1"/>
</dbReference>
<feature type="transmembrane region" description="Helical" evidence="6">
    <location>
        <begin position="132"/>
        <end position="151"/>
    </location>
</feature>
<accession>A0A644ZZS3</accession>
<keyword evidence="2" id="KW-1003">Cell membrane</keyword>
<reference evidence="8" key="1">
    <citation type="submission" date="2019-08" db="EMBL/GenBank/DDBJ databases">
        <authorList>
            <person name="Kucharzyk K."/>
            <person name="Murdoch R.W."/>
            <person name="Higgins S."/>
            <person name="Loffler F."/>
        </authorList>
    </citation>
    <scope>NUCLEOTIDE SEQUENCE</scope>
</reference>
<keyword evidence="3 6" id="KW-0812">Transmembrane</keyword>
<feature type="transmembrane region" description="Helical" evidence="6">
    <location>
        <begin position="279"/>
        <end position="303"/>
    </location>
</feature>
<proteinExistence type="predicted"/>
<dbReference type="EMBL" id="VSSQ01011217">
    <property type="protein sequence ID" value="MPM46287.1"/>
    <property type="molecule type" value="Genomic_DNA"/>
</dbReference>
<comment type="subcellular location">
    <subcellularLocation>
        <location evidence="1">Cell membrane</location>
        <topology evidence="1">Multi-pass membrane protein</topology>
    </subcellularLocation>
</comment>
<protein>
    <recommendedName>
        <fullName evidence="7">Type II secretion system protein GspF domain-containing protein</fullName>
    </recommendedName>
</protein>
<evidence type="ECO:0000256" key="3">
    <source>
        <dbReference type="ARBA" id="ARBA00022692"/>
    </source>
</evidence>
<gene>
    <name evidence="8" type="ORF">SDC9_92985</name>
</gene>
<keyword evidence="4 6" id="KW-1133">Transmembrane helix</keyword>
<dbReference type="GO" id="GO:0005886">
    <property type="term" value="C:plasma membrane"/>
    <property type="evidence" value="ECO:0007669"/>
    <property type="project" value="UniProtKB-SubCell"/>
</dbReference>
<feature type="domain" description="Type II secretion system protein GspF" evidence="7">
    <location>
        <begin position="170"/>
        <end position="295"/>
    </location>
</feature>
<evidence type="ECO:0000256" key="4">
    <source>
        <dbReference type="ARBA" id="ARBA00022989"/>
    </source>
</evidence>
<evidence type="ECO:0000256" key="6">
    <source>
        <dbReference type="SAM" id="Phobius"/>
    </source>
</evidence>
<sequence length="309" mass="34715">MLLLIAVLAFVIMVLFSFVFVGSYTAEREDVSLRLKVLEESREESVTVIDEEMSVSFKNRIATPFFNSISRFFSNFFPSKAITNLNRKLLNANGFYGLNAEQFLGLSFVVGIVLAVIFVDLMVITNKPTSKILTYGLLTFTIGLFLPYVLLEQMIAKRKIALQQELPDVLDLLTVSVEAGLGFDGALVKLSEKMKGQMVDEFTHMLQEIRIGVSRKDALRALADRCNVQDISLFTGALIQADQLGVSISKVLRIQSLDMREKRKQRAEEQGMKAPIKMLFPLVFFIFPALLIVLLGPAVIQMIEIFTKK</sequence>
<feature type="transmembrane region" description="Helical" evidence="6">
    <location>
        <begin position="103"/>
        <end position="126"/>
    </location>
</feature>